<dbReference type="GeneID" id="37141206"/>
<dbReference type="AlphaFoldDB" id="A0A319CKD3"/>
<reference evidence="2 3" key="1">
    <citation type="submission" date="2016-12" db="EMBL/GenBank/DDBJ databases">
        <title>The genomes of Aspergillus section Nigri reveals drivers in fungal speciation.</title>
        <authorList>
            <consortium name="DOE Joint Genome Institute"/>
            <person name="Vesth T.C."/>
            <person name="Nybo J."/>
            <person name="Theobald S."/>
            <person name="Brandl J."/>
            <person name="Frisvad J.C."/>
            <person name="Nielsen K.F."/>
            <person name="Lyhne E.K."/>
            <person name="Kogle M.E."/>
            <person name="Kuo A."/>
            <person name="Riley R."/>
            <person name="Clum A."/>
            <person name="Nolan M."/>
            <person name="Lipzen A."/>
            <person name="Salamov A."/>
            <person name="Henrissat B."/>
            <person name="Wiebenga A."/>
            <person name="De Vries R.P."/>
            <person name="Grigoriev I.V."/>
            <person name="Mortensen U.H."/>
            <person name="Andersen M.R."/>
            <person name="Baker S.E."/>
        </authorList>
    </citation>
    <scope>NUCLEOTIDE SEQUENCE [LARGE SCALE GENOMIC DNA]</scope>
    <source>
        <strain evidence="2 3">CBS 121591</strain>
    </source>
</reference>
<proteinExistence type="predicted"/>
<dbReference type="STRING" id="1448315.A0A319CKD3"/>
<dbReference type="InterPro" id="IPR036282">
    <property type="entry name" value="Glutathione-S-Trfase_C_sf"/>
</dbReference>
<evidence type="ECO:0000259" key="1">
    <source>
        <dbReference type="PROSITE" id="PS50405"/>
    </source>
</evidence>
<dbReference type="PANTHER" id="PTHR44051">
    <property type="entry name" value="GLUTATHIONE S-TRANSFERASE-RELATED"/>
    <property type="match status" value="1"/>
</dbReference>
<protein>
    <recommendedName>
        <fullName evidence="1">GST C-terminal domain-containing protein</fullName>
    </recommendedName>
</protein>
<dbReference type="EMBL" id="KZ821681">
    <property type="protein sequence ID" value="PYH85010.1"/>
    <property type="molecule type" value="Genomic_DNA"/>
</dbReference>
<gene>
    <name evidence="2" type="ORF">BO82DRAFT_389623</name>
</gene>
<dbReference type="Gene3D" id="1.20.1050.130">
    <property type="match status" value="1"/>
</dbReference>
<dbReference type="InterPro" id="IPR010987">
    <property type="entry name" value="Glutathione-S-Trfase_C-like"/>
</dbReference>
<dbReference type="VEuPathDB" id="FungiDB:BO82DRAFT_389623"/>
<dbReference type="RefSeq" id="XP_025495210.1">
    <property type="nucleotide sequence ID" value="XM_025638464.1"/>
</dbReference>
<dbReference type="PANTHER" id="PTHR44051:SF8">
    <property type="entry name" value="GLUTATHIONE S-TRANSFERASE GSTA"/>
    <property type="match status" value="1"/>
</dbReference>
<name>A0A319CKD3_9EURO</name>
<dbReference type="SUPFAM" id="SSF47616">
    <property type="entry name" value="GST C-terminal domain-like"/>
    <property type="match status" value="1"/>
</dbReference>
<feature type="domain" description="GST C-terminal" evidence="1">
    <location>
        <begin position="49"/>
        <end position="181"/>
    </location>
</feature>
<accession>A0A319CKD3</accession>
<keyword evidence="3" id="KW-1185">Reference proteome</keyword>
<evidence type="ECO:0000313" key="2">
    <source>
        <dbReference type="EMBL" id="PYH85010.1"/>
    </source>
</evidence>
<organism evidence="2 3">
    <name type="scientific">Aspergillus uvarum CBS 121591</name>
    <dbReference type="NCBI Taxonomy" id="1448315"/>
    <lineage>
        <taxon>Eukaryota</taxon>
        <taxon>Fungi</taxon>
        <taxon>Dikarya</taxon>
        <taxon>Ascomycota</taxon>
        <taxon>Pezizomycotina</taxon>
        <taxon>Eurotiomycetes</taxon>
        <taxon>Eurotiomycetidae</taxon>
        <taxon>Eurotiales</taxon>
        <taxon>Aspergillaceae</taxon>
        <taxon>Aspergillus</taxon>
        <taxon>Aspergillus subgen. Circumdati</taxon>
    </lineage>
</organism>
<sequence>MPISTPLAPLTATELCMCTLVTSSLFESHAFMLYLFHTVNRAQQFGFAHPLLQSQVLQWTVFWAVSGQPVQGQWNYFRRRGGGSTQDEHTAKKFHDDLRVYHVLEAHLSARYADDAPPREYLAGPGTGKDTLADINAWACVRNLRGVGLEEEESARLPALAAWVERVGARGGAERRVWGGL</sequence>
<dbReference type="OrthoDB" id="4491119at2759"/>
<dbReference type="PROSITE" id="PS50405">
    <property type="entry name" value="GST_CTER"/>
    <property type="match status" value="1"/>
</dbReference>
<dbReference type="Proteomes" id="UP000248340">
    <property type="component" value="Unassembled WGS sequence"/>
</dbReference>
<evidence type="ECO:0000313" key="3">
    <source>
        <dbReference type="Proteomes" id="UP000248340"/>
    </source>
</evidence>